<feature type="domain" description="Nudix hydrolase" evidence="14">
    <location>
        <begin position="20"/>
        <end position="144"/>
    </location>
</feature>
<evidence type="ECO:0000256" key="12">
    <source>
        <dbReference type="RuleBase" id="RU003476"/>
    </source>
</evidence>
<sequence length="251" mass="26664">MPAAMPTVPSMPHAPQPGPGARLVVGVALHATGPTPTVLAALRHAPAGWEFPGGKVEPGETPEEAAIREIGEELGCRIEVTGWLPGTEVVRPGLELAIAHGRVVAGHPAPRTGEHTELRWVPLAELGELDWLPADVPFVLQLMAAAAPSVDVLALLDEREHADEVAARLERGGYPATVSRGRFHGEDDEEDQPWTVTTQAPYAAVELVVEEFDGWVETVGAEPEVAPASPAPPAPLPLPDAPRRVKGHWRD</sequence>
<dbReference type="EMBL" id="JAUSQM010000001">
    <property type="protein sequence ID" value="MDP9820555.1"/>
    <property type="molecule type" value="Genomic_DNA"/>
</dbReference>
<evidence type="ECO:0000256" key="1">
    <source>
        <dbReference type="ARBA" id="ARBA00001946"/>
    </source>
</evidence>
<evidence type="ECO:0000256" key="2">
    <source>
        <dbReference type="ARBA" id="ARBA00005582"/>
    </source>
</evidence>
<proteinExistence type="inferred from homology"/>
<evidence type="ECO:0000259" key="14">
    <source>
        <dbReference type="PROSITE" id="PS51462"/>
    </source>
</evidence>
<dbReference type="PROSITE" id="PS51462">
    <property type="entry name" value="NUDIX"/>
    <property type="match status" value="1"/>
</dbReference>
<evidence type="ECO:0000313" key="16">
    <source>
        <dbReference type="Proteomes" id="UP001240447"/>
    </source>
</evidence>
<dbReference type="Pfam" id="PF00293">
    <property type="entry name" value="NUDIX"/>
    <property type="match status" value="1"/>
</dbReference>
<keyword evidence="8" id="KW-0460">Magnesium</keyword>
<dbReference type="RefSeq" id="WP_281366698.1">
    <property type="nucleotide sequence ID" value="NZ_CCXJ01000162.1"/>
</dbReference>
<keyword evidence="16" id="KW-1185">Reference proteome</keyword>
<keyword evidence="4" id="KW-0235">DNA replication</keyword>
<dbReference type="PROSITE" id="PS00893">
    <property type="entry name" value="NUDIX_BOX"/>
    <property type="match status" value="1"/>
</dbReference>
<evidence type="ECO:0000256" key="10">
    <source>
        <dbReference type="ARBA" id="ARBA00035861"/>
    </source>
</evidence>
<evidence type="ECO:0000256" key="3">
    <source>
        <dbReference type="ARBA" id="ARBA00022457"/>
    </source>
</evidence>
<dbReference type="SUPFAM" id="SSF55811">
    <property type="entry name" value="Nudix"/>
    <property type="match status" value="1"/>
</dbReference>
<evidence type="ECO:0000256" key="4">
    <source>
        <dbReference type="ARBA" id="ARBA00022705"/>
    </source>
</evidence>
<evidence type="ECO:0000256" key="11">
    <source>
        <dbReference type="ARBA" id="ARBA00038905"/>
    </source>
</evidence>
<dbReference type="InterPro" id="IPR020476">
    <property type="entry name" value="Nudix_hydrolase"/>
</dbReference>
<keyword evidence="3" id="KW-0515">Mutator protein</keyword>
<comment type="caution">
    <text evidence="15">The sequence shown here is derived from an EMBL/GenBank/DDBJ whole genome shotgun (WGS) entry which is preliminary data.</text>
</comment>
<evidence type="ECO:0000256" key="9">
    <source>
        <dbReference type="ARBA" id="ARBA00023204"/>
    </source>
</evidence>
<dbReference type="PANTHER" id="PTHR47707">
    <property type="entry name" value="8-OXO-DGTP DIPHOSPHATASE"/>
    <property type="match status" value="1"/>
</dbReference>
<keyword evidence="7 12" id="KW-0378">Hydrolase</keyword>
<dbReference type="PRINTS" id="PR00502">
    <property type="entry name" value="NUDIXFAMILY"/>
</dbReference>
<dbReference type="PANTHER" id="PTHR47707:SF1">
    <property type="entry name" value="NUDIX HYDROLASE FAMILY PROTEIN"/>
    <property type="match status" value="1"/>
</dbReference>
<evidence type="ECO:0000313" key="15">
    <source>
        <dbReference type="EMBL" id="MDP9820555.1"/>
    </source>
</evidence>
<keyword evidence="9" id="KW-0234">DNA repair</keyword>
<keyword evidence="5" id="KW-0479">Metal-binding</keyword>
<evidence type="ECO:0000256" key="5">
    <source>
        <dbReference type="ARBA" id="ARBA00022723"/>
    </source>
</evidence>
<comment type="cofactor">
    <cofactor evidence="1">
        <name>Mg(2+)</name>
        <dbReference type="ChEBI" id="CHEBI:18420"/>
    </cofactor>
</comment>
<gene>
    <name evidence="15" type="ORF">J2S59_000364</name>
</gene>
<accession>A0ABT9NJG1</accession>
<dbReference type="Proteomes" id="UP001240447">
    <property type="component" value="Unassembled WGS sequence"/>
</dbReference>
<reference evidence="15 16" key="1">
    <citation type="submission" date="2023-07" db="EMBL/GenBank/DDBJ databases">
        <title>Sequencing the genomes of 1000 actinobacteria strains.</title>
        <authorList>
            <person name="Klenk H.-P."/>
        </authorList>
    </citation>
    <scope>NUCLEOTIDE SEQUENCE [LARGE SCALE GENOMIC DNA]</scope>
    <source>
        <strain evidence="15 16">GD13</strain>
    </source>
</reference>
<feature type="region of interest" description="Disordered" evidence="13">
    <location>
        <begin position="219"/>
        <end position="251"/>
    </location>
</feature>
<evidence type="ECO:0000256" key="13">
    <source>
        <dbReference type="SAM" id="MobiDB-lite"/>
    </source>
</evidence>
<dbReference type="InterPro" id="IPR047127">
    <property type="entry name" value="MutT-like"/>
</dbReference>
<evidence type="ECO:0000256" key="6">
    <source>
        <dbReference type="ARBA" id="ARBA00022763"/>
    </source>
</evidence>
<dbReference type="Gene3D" id="3.90.79.10">
    <property type="entry name" value="Nucleoside Triphosphate Pyrophosphohydrolase"/>
    <property type="match status" value="1"/>
</dbReference>
<protein>
    <recommendedName>
        <fullName evidence="11">8-oxo-dGTP diphosphatase</fullName>
        <ecNumber evidence="11">3.6.1.55</ecNumber>
    </recommendedName>
</protein>
<dbReference type="InterPro" id="IPR000086">
    <property type="entry name" value="NUDIX_hydrolase_dom"/>
</dbReference>
<comment type="catalytic activity">
    <reaction evidence="10">
        <text>8-oxo-dGTP + H2O = 8-oxo-dGMP + diphosphate + H(+)</text>
        <dbReference type="Rhea" id="RHEA:31575"/>
        <dbReference type="ChEBI" id="CHEBI:15377"/>
        <dbReference type="ChEBI" id="CHEBI:15378"/>
        <dbReference type="ChEBI" id="CHEBI:33019"/>
        <dbReference type="ChEBI" id="CHEBI:63224"/>
        <dbReference type="ChEBI" id="CHEBI:77896"/>
        <dbReference type="EC" id="3.6.1.55"/>
    </reaction>
</comment>
<comment type="similarity">
    <text evidence="2 12">Belongs to the Nudix hydrolase family.</text>
</comment>
<feature type="compositionally biased region" description="Pro residues" evidence="13">
    <location>
        <begin position="229"/>
        <end position="240"/>
    </location>
</feature>
<evidence type="ECO:0000256" key="7">
    <source>
        <dbReference type="ARBA" id="ARBA00022801"/>
    </source>
</evidence>
<dbReference type="EC" id="3.6.1.55" evidence="11"/>
<dbReference type="InterPro" id="IPR020084">
    <property type="entry name" value="NUDIX_hydrolase_CS"/>
</dbReference>
<evidence type="ECO:0000256" key="8">
    <source>
        <dbReference type="ARBA" id="ARBA00022842"/>
    </source>
</evidence>
<keyword evidence="6" id="KW-0227">DNA damage</keyword>
<dbReference type="InterPro" id="IPR015797">
    <property type="entry name" value="NUDIX_hydrolase-like_dom_sf"/>
</dbReference>
<name>A0ABT9NJG1_9ACTN</name>
<organism evidence="15 16">
    <name type="scientific">Nocardioides massiliensis</name>
    <dbReference type="NCBI Taxonomy" id="1325935"/>
    <lineage>
        <taxon>Bacteria</taxon>
        <taxon>Bacillati</taxon>
        <taxon>Actinomycetota</taxon>
        <taxon>Actinomycetes</taxon>
        <taxon>Propionibacteriales</taxon>
        <taxon>Nocardioidaceae</taxon>
        <taxon>Nocardioides</taxon>
    </lineage>
</organism>